<comment type="caution">
    <text evidence="1">The sequence shown here is derived from an EMBL/GenBank/DDBJ whole genome shotgun (WGS) entry which is preliminary data.</text>
</comment>
<evidence type="ECO:0000313" key="2">
    <source>
        <dbReference type="Proteomes" id="UP001519460"/>
    </source>
</evidence>
<dbReference type="Proteomes" id="UP001519460">
    <property type="component" value="Unassembled WGS sequence"/>
</dbReference>
<proteinExistence type="predicted"/>
<dbReference type="EMBL" id="JACVVK020000432">
    <property type="protein sequence ID" value="KAK7474578.1"/>
    <property type="molecule type" value="Genomic_DNA"/>
</dbReference>
<protein>
    <submittedName>
        <fullName evidence="1">Uncharacterized protein</fullName>
    </submittedName>
</protein>
<dbReference type="AlphaFoldDB" id="A0ABD0JHY9"/>
<name>A0ABD0JHY9_9CAEN</name>
<gene>
    <name evidence="1" type="ORF">BaRGS_00034162</name>
</gene>
<sequence>MTGEAAHGTVGVVAKQEVSNRTPLVTARRPRGKVVSAIQNGACPIGESGSCRTHAINESKCYKKPGVLLGLSAPLRNG</sequence>
<accession>A0ABD0JHY9</accession>
<evidence type="ECO:0000313" key="1">
    <source>
        <dbReference type="EMBL" id="KAK7474578.1"/>
    </source>
</evidence>
<keyword evidence="2" id="KW-1185">Reference proteome</keyword>
<reference evidence="1 2" key="1">
    <citation type="journal article" date="2023" name="Sci. Data">
        <title>Genome assembly of the Korean intertidal mud-creeper Batillaria attramentaria.</title>
        <authorList>
            <person name="Patra A.K."/>
            <person name="Ho P.T."/>
            <person name="Jun S."/>
            <person name="Lee S.J."/>
            <person name="Kim Y."/>
            <person name="Won Y.J."/>
        </authorList>
    </citation>
    <scope>NUCLEOTIDE SEQUENCE [LARGE SCALE GENOMIC DNA]</scope>
    <source>
        <strain evidence="1">Wonlab-2016</strain>
    </source>
</reference>
<organism evidence="1 2">
    <name type="scientific">Batillaria attramentaria</name>
    <dbReference type="NCBI Taxonomy" id="370345"/>
    <lineage>
        <taxon>Eukaryota</taxon>
        <taxon>Metazoa</taxon>
        <taxon>Spiralia</taxon>
        <taxon>Lophotrochozoa</taxon>
        <taxon>Mollusca</taxon>
        <taxon>Gastropoda</taxon>
        <taxon>Caenogastropoda</taxon>
        <taxon>Sorbeoconcha</taxon>
        <taxon>Cerithioidea</taxon>
        <taxon>Batillariidae</taxon>
        <taxon>Batillaria</taxon>
    </lineage>
</organism>